<evidence type="ECO:0000313" key="4">
    <source>
        <dbReference type="EMBL" id="KAL1140924.1"/>
    </source>
</evidence>
<dbReference type="SUPFAM" id="SSF52058">
    <property type="entry name" value="L domain-like"/>
    <property type="match status" value="1"/>
</dbReference>
<evidence type="ECO:0000256" key="1">
    <source>
        <dbReference type="ARBA" id="ARBA00022614"/>
    </source>
</evidence>
<name>A0ABD0ZLJ2_9HEMI</name>
<proteinExistence type="predicted"/>
<comment type="caution">
    <text evidence="4">The sequence shown here is derived from an EMBL/GenBank/DDBJ whole genome shotgun (WGS) entry which is preliminary data.</text>
</comment>
<dbReference type="Gene3D" id="3.80.10.10">
    <property type="entry name" value="Ribonuclease Inhibitor"/>
    <property type="match status" value="1"/>
</dbReference>
<gene>
    <name evidence="4" type="ORF">AAG570_000852</name>
</gene>
<protein>
    <recommendedName>
        <fullName evidence="3">LRRCT domain-containing protein</fullName>
    </recommendedName>
</protein>
<reference evidence="4 5" key="1">
    <citation type="submission" date="2024-07" db="EMBL/GenBank/DDBJ databases">
        <title>Chromosome-level genome assembly of the water stick insect Ranatra chinensis (Heteroptera: Nepidae).</title>
        <authorList>
            <person name="Liu X."/>
        </authorList>
    </citation>
    <scope>NUCLEOTIDE SEQUENCE [LARGE SCALE GENOMIC DNA]</scope>
    <source>
        <strain evidence="4">Cailab_2021Rc</strain>
        <tissue evidence="4">Muscle</tissue>
    </source>
</reference>
<sequence>QGVRYPEVELTLRNTSVEAIPISLFTNLEYVRNVSLDLRNNTIKSVANPSSVGAPNIPRKTFLSSIFMSDNPWNCDCQLGWVETWQRKMRQFNRPGDVDPLEDTRMSLCKNKQNKPLLTVLKSDLECGWSSAPVTVSPPHLFVMIFFALLPQLLVFMNNVRDSTMLL</sequence>
<evidence type="ECO:0000259" key="3">
    <source>
        <dbReference type="SMART" id="SM00082"/>
    </source>
</evidence>
<dbReference type="EMBL" id="JBFDAA010000001">
    <property type="protein sequence ID" value="KAL1140924.1"/>
    <property type="molecule type" value="Genomic_DNA"/>
</dbReference>
<keyword evidence="5" id="KW-1185">Reference proteome</keyword>
<dbReference type="Proteomes" id="UP001558652">
    <property type="component" value="Unassembled WGS sequence"/>
</dbReference>
<feature type="non-terminal residue" evidence="4">
    <location>
        <position position="1"/>
    </location>
</feature>
<evidence type="ECO:0000256" key="2">
    <source>
        <dbReference type="ARBA" id="ARBA00022729"/>
    </source>
</evidence>
<keyword evidence="1" id="KW-0433">Leucine-rich repeat</keyword>
<evidence type="ECO:0000313" key="5">
    <source>
        <dbReference type="Proteomes" id="UP001558652"/>
    </source>
</evidence>
<accession>A0ABD0ZLJ2</accession>
<dbReference type="AlphaFoldDB" id="A0ABD0ZLJ2"/>
<dbReference type="InterPro" id="IPR000483">
    <property type="entry name" value="Cys-rich_flank_reg_C"/>
</dbReference>
<feature type="domain" description="LRRCT" evidence="3">
    <location>
        <begin position="71"/>
        <end position="128"/>
    </location>
</feature>
<dbReference type="InterPro" id="IPR032675">
    <property type="entry name" value="LRR_dom_sf"/>
</dbReference>
<dbReference type="SMART" id="SM00082">
    <property type="entry name" value="LRRCT"/>
    <property type="match status" value="1"/>
</dbReference>
<organism evidence="4 5">
    <name type="scientific">Ranatra chinensis</name>
    <dbReference type="NCBI Taxonomy" id="642074"/>
    <lineage>
        <taxon>Eukaryota</taxon>
        <taxon>Metazoa</taxon>
        <taxon>Ecdysozoa</taxon>
        <taxon>Arthropoda</taxon>
        <taxon>Hexapoda</taxon>
        <taxon>Insecta</taxon>
        <taxon>Pterygota</taxon>
        <taxon>Neoptera</taxon>
        <taxon>Paraneoptera</taxon>
        <taxon>Hemiptera</taxon>
        <taxon>Heteroptera</taxon>
        <taxon>Panheteroptera</taxon>
        <taxon>Nepomorpha</taxon>
        <taxon>Nepidae</taxon>
        <taxon>Ranatrinae</taxon>
        <taxon>Ranatra</taxon>
    </lineage>
</organism>
<keyword evidence="2" id="KW-0732">Signal</keyword>